<dbReference type="AlphaFoldDB" id="A0A8J8SJR1"/>
<evidence type="ECO:0000256" key="3">
    <source>
        <dbReference type="ARBA" id="ARBA00022741"/>
    </source>
</evidence>
<dbReference type="InterPro" id="IPR003439">
    <property type="entry name" value="ABC_transporter-like_ATP-bd"/>
</dbReference>
<dbReference type="InterPro" id="IPR036640">
    <property type="entry name" value="ABC1_TM_sf"/>
</dbReference>
<evidence type="ECO:0000259" key="8">
    <source>
        <dbReference type="PROSITE" id="PS50893"/>
    </source>
</evidence>
<dbReference type="Gene3D" id="3.40.50.300">
    <property type="entry name" value="P-loop containing nucleotide triphosphate hydrolases"/>
    <property type="match status" value="1"/>
</dbReference>
<evidence type="ECO:0000313" key="11">
    <source>
        <dbReference type="Proteomes" id="UP000683246"/>
    </source>
</evidence>
<dbReference type="EMBL" id="CP058649">
    <property type="protein sequence ID" value="QUI25843.1"/>
    <property type="molecule type" value="Genomic_DNA"/>
</dbReference>
<keyword evidence="4 10" id="KW-0067">ATP-binding</keyword>
<evidence type="ECO:0000259" key="9">
    <source>
        <dbReference type="PROSITE" id="PS50929"/>
    </source>
</evidence>
<evidence type="ECO:0000313" key="10">
    <source>
        <dbReference type="EMBL" id="QUI25843.1"/>
    </source>
</evidence>
<dbReference type="Pfam" id="PF00005">
    <property type="entry name" value="ABC_tran"/>
    <property type="match status" value="1"/>
</dbReference>
<reference evidence="10" key="1">
    <citation type="submission" date="2020-07" db="EMBL/GenBank/DDBJ databases">
        <title>Vallitalea pronyensis genome.</title>
        <authorList>
            <person name="Postec A."/>
        </authorList>
    </citation>
    <scope>NUCLEOTIDE SEQUENCE</scope>
    <source>
        <strain evidence="10">FatNI3</strain>
    </source>
</reference>
<dbReference type="PROSITE" id="PS50893">
    <property type="entry name" value="ABC_TRANSPORTER_2"/>
    <property type="match status" value="1"/>
</dbReference>
<comment type="subcellular location">
    <subcellularLocation>
        <location evidence="1">Cell membrane</location>
        <topology evidence="1">Multi-pass membrane protein</topology>
    </subcellularLocation>
</comment>
<sequence length="511" mass="57273">MALTGLVREKLSIKLTETFRTAVAEKRAKLEYYHVEYNDTWELIERVGKNTTEWLNSGFDNLTDIGKIFIRIGSVLTILVVQVWWAALLIVTFSIPLFWLAIRSGKANYKASIEAKKHTRRADYLQDLLSGRENVEERALFDYSAEINKRYKEKYFKAYNIDFITQRHYFVKMRGSGIITTVVSIFIAGVLISPLASGEITIGMFTSIISAAFGLVRMMSLELINTTSNLAKSHEYMHDLSAFSNLSETLGAFDLPSDNVQEPKCIEFSNVSFAYPGTDLVILKNLNLKLFAKKHYAFVGVNGAGKSTLIKLLVGLYDNYTGDILIDGKNLRDFSQGELKALFSIVYQDFAKYQISIKDSIGIGNIQGVSIQKIMDVINILGLNDVISKLPEGLNTPLGRIKDRGVDLSGGEWQRVAIARSLISRSTVHILDEPTAALDPVAESEIYELFDKISKDKSTIFITHRLGAARIADEIFVIADGHVTEHGTHEELLNKGGIYAEMFESQRGWYA</sequence>
<evidence type="ECO:0000256" key="6">
    <source>
        <dbReference type="ARBA" id="ARBA00023136"/>
    </source>
</evidence>
<dbReference type="PANTHER" id="PTHR43394:SF1">
    <property type="entry name" value="ATP-BINDING CASSETTE SUB-FAMILY B MEMBER 10, MITOCHONDRIAL"/>
    <property type="match status" value="1"/>
</dbReference>
<feature type="domain" description="ABC transporter" evidence="8">
    <location>
        <begin position="266"/>
        <end position="505"/>
    </location>
</feature>
<dbReference type="PROSITE" id="PS00211">
    <property type="entry name" value="ABC_TRANSPORTER_1"/>
    <property type="match status" value="1"/>
</dbReference>
<dbReference type="InterPro" id="IPR027417">
    <property type="entry name" value="P-loop_NTPase"/>
</dbReference>
<evidence type="ECO:0000256" key="5">
    <source>
        <dbReference type="ARBA" id="ARBA00022989"/>
    </source>
</evidence>
<dbReference type="InterPro" id="IPR039421">
    <property type="entry name" value="Type_1_exporter"/>
</dbReference>
<dbReference type="PROSITE" id="PS50929">
    <property type="entry name" value="ABC_TM1F"/>
    <property type="match status" value="1"/>
</dbReference>
<dbReference type="GO" id="GO:0005524">
    <property type="term" value="F:ATP binding"/>
    <property type="evidence" value="ECO:0007669"/>
    <property type="project" value="UniProtKB-KW"/>
</dbReference>
<feature type="transmembrane region" description="Helical" evidence="7">
    <location>
        <begin position="83"/>
        <end position="102"/>
    </location>
</feature>
<dbReference type="InterPro" id="IPR003593">
    <property type="entry name" value="AAA+_ATPase"/>
</dbReference>
<protein>
    <submittedName>
        <fullName evidence="10">ABC transporter ATP-binding protein</fullName>
    </submittedName>
</protein>
<dbReference type="SMART" id="SM00382">
    <property type="entry name" value="AAA"/>
    <property type="match status" value="1"/>
</dbReference>
<dbReference type="SUPFAM" id="SSF90123">
    <property type="entry name" value="ABC transporter transmembrane region"/>
    <property type="match status" value="1"/>
</dbReference>
<dbReference type="InterPro" id="IPR011527">
    <property type="entry name" value="ABC1_TM_dom"/>
</dbReference>
<dbReference type="SUPFAM" id="SSF52540">
    <property type="entry name" value="P-loop containing nucleoside triphosphate hydrolases"/>
    <property type="match status" value="1"/>
</dbReference>
<evidence type="ECO:0000256" key="1">
    <source>
        <dbReference type="ARBA" id="ARBA00004651"/>
    </source>
</evidence>
<keyword evidence="3" id="KW-0547">Nucleotide-binding</keyword>
<evidence type="ECO:0000256" key="2">
    <source>
        <dbReference type="ARBA" id="ARBA00022692"/>
    </source>
</evidence>
<keyword evidence="11" id="KW-1185">Reference proteome</keyword>
<evidence type="ECO:0000256" key="4">
    <source>
        <dbReference type="ARBA" id="ARBA00022840"/>
    </source>
</evidence>
<dbReference type="GO" id="GO:0015421">
    <property type="term" value="F:ABC-type oligopeptide transporter activity"/>
    <property type="evidence" value="ECO:0007669"/>
    <property type="project" value="TreeGrafter"/>
</dbReference>
<dbReference type="InterPro" id="IPR017871">
    <property type="entry name" value="ABC_transporter-like_CS"/>
</dbReference>
<gene>
    <name evidence="10" type="ORF">HZI73_22695</name>
</gene>
<dbReference type="KEGG" id="vpy:HZI73_22695"/>
<dbReference type="GO" id="GO:0016887">
    <property type="term" value="F:ATP hydrolysis activity"/>
    <property type="evidence" value="ECO:0007669"/>
    <property type="project" value="InterPro"/>
</dbReference>
<evidence type="ECO:0000256" key="7">
    <source>
        <dbReference type="SAM" id="Phobius"/>
    </source>
</evidence>
<feature type="domain" description="ABC transmembrane type-1" evidence="9">
    <location>
        <begin position="60"/>
        <end position="220"/>
    </location>
</feature>
<keyword evidence="2 7" id="KW-0812">Transmembrane</keyword>
<proteinExistence type="predicted"/>
<feature type="transmembrane region" description="Helical" evidence="7">
    <location>
        <begin position="177"/>
        <end position="196"/>
    </location>
</feature>
<dbReference type="Proteomes" id="UP000683246">
    <property type="component" value="Chromosome"/>
</dbReference>
<dbReference type="Gene3D" id="1.20.1560.10">
    <property type="entry name" value="ABC transporter type 1, transmembrane domain"/>
    <property type="match status" value="1"/>
</dbReference>
<keyword evidence="5 7" id="KW-1133">Transmembrane helix</keyword>
<dbReference type="PANTHER" id="PTHR43394">
    <property type="entry name" value="ATP-DEPENDENT PERMEASE MDL1, MITOCHONDRIAL"/>
    <property type="match status" value="1"/>
</dbReference>
<dbReference type="GO" id="GO:0005886">
    <property type="term" value="C:plasma membrane"/>
    <property type="evidence" value="ECO:0007669"/>
    <property type="project" value="UniProtKB-SubCell"/>
</dbReference>
<name>A0A8J8SJR1_9FIRM</name>
<accession>A0A8J8SJR1</accession>
<organism evidence="10 11">
    <name type="scientific">Vallitalea pronyensis</name>
    <dbReference type="NCBI Taxonomy" id="1348613"/>
    <lineage>
        <taxon>Bacteria</taxon>
        <taxon>Bacillati</taxon>
        <taxon>Bacillota</taxon>
        <taxon>Clostridia</taxon>
        <taxon>Lachnospirales</taxon>
        <taxon>Vallitaleaceae</taxon>
        <taxon>Vallitalea</taxon>
    </lineage>
</organism>
<keyword evidence="6 7" id="KW-0472">Membrane</keyword>